<dbReference type="InterPro" id="IPR024294">
    <property type="entry name" value="DUF3810"/>
</dbReference>
<organism evidence="2 3">
    <name type="scientific">Candidatus Ventrousia excrementavium</name>
    <dbReference type="NCBI Taxonomy" id="2840961"/>
    <lineage>
        <taxon>Bacteria</taxon>
        <taxon>Bacillati</taxon>
        <taxon>Bacillota</taxon>
        <taxon>Clostridia</taxon>
        <taxon>Eubacteriales</taxon>
        <taxon>Clostridiaceae</taxon>
        <taxon>Clostridiaceae incertae sedis</taxon>
        <taxon>Candidatus Ventrousia</taxon>
    </lineage>
</organism>
<feature type="transmembrane region" description="Helical" evidence="1">
    <location>
        <begin position="99"/>
        <end position="122"/>
    </location>
</feature>
<sequence>MNTTPTKERRRLGPCRRLLLCAAELLALCGLIRLLCARSAAVLGFFRALALRLSALWGGLWGLFPFTMAEVLLVLALPGLLCLLIIPTVRRGRRGFARALSALAVVLSSLLLAFQLLFGVHYQAPPLSQQLGLEVREYSVNELKVTMQWLLERVNELAPSVPRRDDGACDFGTFDEMTAAVRQGYEALSAEIPLFDTPTSSLTPKPARLLSAGMSYLGITGVYFPLTAEPIVSIDNVDSHLPSTIAHEWAHARGIGPEAECNFAAFLACTAASDTRTQYSGALVAYIYVSNALYTYSYDDWKAVSAGLCEQTRLDLSVHNAHWARYETPVQDVGTAINDAYIRATGQPDGVRSYGKMVDLLISWRLSQ</sequence>
<proteinExistence type="predicted"/>
<reference evidence="2" key="2">
    <citation type="journal article" date="2021" name="PeerJ">
        <title>Extensive microbial diversity within the chicken gut microbiome revealed by metagenomics and culture.</title>
        <authorList>
            <person name="Gilroy R."/>
            <person name="Ravi A."/>
            <person name="Getino M."/>
            <person name="Pursley I."/>
            <person name="Horton D.L."/>
            <person name="Alikhan N.F."/>
            <person name="Baker D."/>
            <person name="Gharbi K."/>
            <person name="Hall N."/>
            <person name="Watson M."/>
            <person name="Adriaenssens E.M."/>
            <person name="Foster-Nyarko E."/>
            <person name="Jarju S."/>
            <person name="Secka A."/>
            <person name="Antonio M."/>
            <person name="Oren A."/>
            <person name="Chaudhuri R.R."/>
            <person name="La Ragione R."/>
            <person name="Hildebrand F."/>
            <person name="Pallen M.J."/>
        </authorList>
    </citation>
    <scope>NUCLEOTIDE SEQUENCE</scope>
    <source>
        <strain evidence="2">CHK191-8634</strain>
    </source>
</reference>
<dbReference type="EMBL" id="DVMR01000065">
    <property type="protein sequence ID" value="HIU44357.1"/>
    <property type="molecule type" value="Genomic_DNA"/>
</dbReference>
<dbReference type="AlphaFoldDB" id="A0A9D1LM21"/>
<comment type="caution">
    <text evidence="2">The sequence shown here is derived from an EMBL/GenBank/DDBJ whole genome shotgun (WGS) entry which is preliminary data.</text>
</comment>
<keyword evidence="1" id="KW-0812">Transmembrane</keyword>
<dbReference type="Pfam" id="PF12725">
    <property type="entry name" value="DUF3810"/>
    <property type="match status" value="1"/>
</dbReference>
<reference evidence="2" key="1">
    <citation type="submission" date="2020-10" db="EMBL/GenBank/DDBJ databases">
        <authorList>
            <person name="Gilroy R."/>
        </authorList>
    </citation>
    <scope>NUCLEOTIDE SEQUENCE</scope>
    <source>
        <strain evidence="2">CHK191-8634</strain>
    </source>
</reference>
<gene>
    <name evidence="2" type="ORF">IAB67_08695</name>
</gene>
<protein>
    <submittedName>
        <fullName evidence="2">DUF3810 domain-containing protein</fullName>
    </submittedName>
</protein>
<evidence type="ECO:0000313" key="2">
    <source>
        <dbReference type="EMBL" id="HIU44357.1"/>
    </source>
</evidence>
<feature type="transmembrane region" description="Helical" evidence="1">
    <location>
        <begin position="61"/>
        <end position="87"/>
    </location>
</feature>
<accession>A0A9D1LM21</accession>
<keyword evidence="1" id="KW-1133">Transmembrane helix</keyword>
<name>A0A9D1LM21_9CLOT</name>
<dbReference type="Proteomes" id="UP000824073">
    <property type="component" value="Unassembled WGS sequence"/>
</dbReference>
<evidence type="ECO:0000256" key="1">
    <source>
        <dbReference type="SAM" id="Phobius"/>
    </source>
</evidence>
<evidence type="ECO:0000313" key="3">
    <source>
        <dbReference type="Proteomes" id="UP000824073"/>
    </source>
</evidence>
<keyword evidence="1" id="KW-0472">Membrane</keyword>